<dbReference type="PANTHER" id="PTHR15892:SF2">
    <property type="entry name" value="LARGE RIBOSOMAL SUBUNIT PROTEIN UL30M"/>
    <property type="match status" value="1"/>
</dbReference>
<evidence type="ECO:0000256" key="2">
    <source>
        <dbReference type="ARBA" id="ARBA00011838"/>
    </source>
</evidence>
<dbReference type="GO" id="GO:0005840">
    <property type="term" value="C:ribosome"/>
    <property type="evidence" value="ECO:0007669"/>
    <property type="project" value="UniProtKB-KW"/>
</dbReference>
<gene>
    <name evidence="5 7" type="primary">rpmD</name>
    <name evidence="7" type="ORF">KIH74_02965</name>
</gene>
<comment type="subunit">
    <text evidence="2 5">Part of the 50S ribosomal subunit.</text>
</comment>
<proteinExistence type="inferred from homology"/>
<evidence type="ECO:0000256" key="3">
    <source>
        <dbReference type="ARBA" id="ARBA00022980"/>
    </source>
</evidence>
<dbReference type="NCBIfam" id="TIGR01308">
    <property type="entry name" value="rpmD_bact"/>
    <property type="match status" value="1"/>
</dbReference>
<dbReference type="SUPFAM" id="SSF55129">
    <property type="entry name" value="Ribosomal protein L30p/L7e"/>
    <property type="match status" value="1"/>
</dbReference>
<dbReference type="CDD" id="cd01658">
    <property type="entry name" value="Ribosomal_L30"/>
    <property type="match status" value="1"/>
</dbReference>
<accession>A0ABS5T9Y0</accession>
<evidence type="ECO:0000256" key="4">
    <source>
        <dbReference type="ARBA" id="ARBA00023274"/>
    </source>
</evidence>
<reference evidence="7 8" key="1">
    <citation type="submission" date="2021-05" db="EMBL/GenBank/DDBJ databases">
        <title>Kineosporia and Streptomyces sp. nov. two new marine actinobacteria isolated from Coral.</title>
        <authorList>
            <person name="Buangrab K."/>
            <person name="Sutthacheep M."/>
            <person name="Yeemin T."/>
            <person name="Harunari E."/>
            <person name="Igarashi Y."/>
            <person name="Kanchanasin P."/>
            <person name="Tanasupawat S."/>
            <person name="Phongsopitanun W."/>
        </authorList>
    </citation>
    <scope>NUCLEOTIDE SEQUENCE [LARGE SCALE GENOMIC DNA]</scope>
    <source>
        <strain evidence="7 8">J2-2</strain>
    </source>
</reference>
<dbReference type="EMBL" id="JAHBAY010000001">
    <property type="protein sequence ID" value="MBT0767866.1"/>
    <property type="molecule type" value="Genomic_DNA"/>
</dbReference>
<dbReference type="Gene3D" id="3.30.1390.20">
    <property type="entry name" value="Ribosomal protein L30, ferredoxin-like fold domain"/>
    <property type="match status" value="1"/>
</dbReference>
<keyword evidence="4 5" id="KW-0687">Ribonucleoprotein</keyword>
<evidence type="ECO:0000259" key="6">
    <source>
        <dbReference type="Pfam" id="PF00327"/>
    </source>
</evidence>
<evidence type="ECO:0000256" key="5">
    <source>
        <dbReference type="HAMAP-Rule" id="MF_01371"/>
    </source>
</evidence>
<dbReference type="PIRSF" id="PIRSF002211">
    <property type="entry name" value="Ribosomal_L30_bac-type"/>
    <property type="match status" value="1"/>
</dbReference>
<dbReference type="HAMAP" id="MF_01371_B">
    <property type="entry name" value="Ribosomal_uL30_B"/>
    <property type="match status" value="1"/>
</dbReference>
<dbReference type="PANTHER" id="PTHR15892">
    <property type="entry name" value="MITOCHONDRIAL RIBOSOMAL PROTEIN L30"/>
    <property type="match status" value="1"/>
</dbReference>
<feature type="domain" description="Large ribosomal subunit protein uL30-like ferredoxin-like fold" evidence="6">
    <location>
        <begin position="4"/>
        <end position="54"/>
    </location>
</feature>
<name>A0ABS5T9Y0_9ACTN</name>
<organism evidence="7 8">
    <name type="scientific">Kineosporia corallincola</name>
    <dbReference type="NCBI Taxonomy" id="2835133"/>
    <lineage>
        <taxon>Bacteria</taxon>
        <taxon>Bacillati</taxon>
        <taxon>Actinomycetota</taxon>
        <taxon>Actinomycetes</taxon>
        <taxon>Kineosporiales</taxon>
        <taxon>Kineosporiaceae</taxon>
        <taxon>Kineosporia</taxon>
    </lineage>
</organism>
<keyword evidence="8" id="KW-1185">Reference proteome</keyword>
<comment type="similarity">
    <text evidence="1 5">Belongs to the universal ribosomal protein uL30 family.</text>
</comment>
<keyword evidence="3 5" id="KW-0689">Ribosomal protein</keyword>
<dbReference type="InterPro" id="IPR005996">
    <property type="entry name" value="Ribosomal_uL30_bac-type"/>
</dbReference>
<dbReference type="RefSeq" id="WP_214154129.1">
    <property type="nucleotide sequence ID" value="NZ_JAHBAY010000001.1"/>
</dbReference>
<evidence type="ECO:0000313" key="8">
    <source>
        <dbReference type="Proteomes" id="UP001197247"/>
    </source>
</evidence>
<protein>
    <recommendedName>
        <fullName evidence="5">Large ribosomal subunit protein uL30</fullName>
    </recommendedName>
</protein>
<dbReference type="InterPro" id="IPR036919">
    <property type="entry name" value="Ribo_uL30_ferredoxin-like_sf"/>
</dbReference>
<sequence length="60" mass="6758">MAQIKVTQVKSKIGGKQNQRDSLRSLGLKRIGDTVVKEDRPEIRGMVNTVRHLVTVEEVD</sequence>
<evidence type="ECO:0000313" key="7">
    <source>
        <dbReference type="EMBL" id="MBT0767866.1"/>
    </source>
</evidence>
<dbReference type="InterPro" id="IPR016082">
    <property type="entry name" value="Ribosomal_uL30_ferredoxin-like"/>
</dbReference>
<dbReference type="Proteomes" id="UP001197247">
    <property type="component" value="Unassembled WGS sequence"/>
</dbReference>
<evidence type="ECO:0000256" key="1">
    <source>
        <dbReference type="ARBA" id="ARBA00007594"/>
    </source>
</evidence>
<dbReference type="Pfam" id="PF00327">
    <property type="entry name" value="Ribosomal_L30"/>
    <property type="match status" value="1"/>
</dbReference>
<comment type="caution">
    <text evidence="7">The sequence shown here is derived from an EMBL/GenBank/DDBJ whole genome shotgun (WGS) entry which is preliminary data.</text>
</comment>